<proteinExistence type="predicted"/>
<feature type="transmembrane region" description="Helical" evidence="1">
    <location>
        <begin position="196"/>
        <end position="214"/>
    </location>
</feature>
<feature type="transmembrane region" description="Helical" evidence="1">
    <location>
        <begin position="131"/>
        <end position="149"/>
    </location>
</feature>
<feature type="transmembrane region" description="Helical" evidence="1">
    <location>
        <begin position="108"/>
        <end position="125"/>
    </location>
</feature>
<reference evidence="3" key="1">
    <citation type="journal article" date="2005" name="Int. J. Syst. Evol. Microbiol.">
        <title>Methanofollis formosanus sp. nov., isolated from a fish pond.</title>
        <authorList>
            <person name="Wu S.Y."/>
            <person name="Chen S.C."/>
            <person name="Lai M.C."/>
        </authorList>
    </citation>
    <scope>NUCLEOTIDE SEQUENCE</scope>
    <source>
        <strain evidence="3">ML15</strain>
    </source>
</reference>
<accession>A0A8G0ZYS2</accession>
<dbReference type="AlphaFoldDB" id="A0A8G0ZYS2"/>
<dbReference type="KEGG" id="mfk:E2N92_02020"/>
<evidence type="ECO:0000313" key="3">
    <source>
        <dbReference type="EMBL" id="QYZ78292.1"/>
    </source>
</evidence>
<keyword evidence="1" id="KW-1133">Transmembrane helix</keyword>
<dbReference type="OrthoDB" id="51594at2157"/>
<feature type="domain" description="Heparan-alpha-glucosaminide N-acetyltransferase catalytic" evidence="2">
    <location>
        <begin position="25"/>
        <end position="250"/>
    </location>
</feature>
<dbReference type="RefSeq" id="WP_220682037.1">
    <property type="nucleotide sequence ID" value="NZ_CP037968.1"/>
</dbReference>
<dbReference type="EMBL" id="CP037968">
    <property type="protein sequence ID" value="QYZ78292.1"/>
    <property type="molecule type" value="Genomic_DNA"/>
</dbReference>
<keyword evidence="1" id="KW-0812">Transmembrane</keyword>
<feature type="transmembrane region" description="Helical" evidence="1">
    <location>
        <begin position="31"/>
        <end position="54"/>
    </location>
</feature>
<keyword evidence="1" id="KW-0472">Membrane</keyword>
<dbReference type="InterPro" id="IPR012429">
    <property type="entry name" value="HGSNAT_cat"/>
</dbReference>
<keyword evidence="4" id="KW-1185">Reference proteome</keyword>
<protein>
    <submittedName>
        <fullName evidence="3">DUF1624 domain-containing protein</fullName>
    </submittedName>
</protein>
<feature type="transmembrane region" description="Helical" evidence="1">
    <location>
        <begin position="156"/>
        <end position="176"/>
    </location>
</feature>
<dbReference type="Proteomes" id="UP000826709">
    <property type="component" value="Chromosome"/>
</dbReference>
<evidence type="ECO:0000259" key="2">
    <source>
        <dbReference type="Pfam" id="PF07786"/>
    </source>
</evidence>
<dbReference type="Pfam" id="PF07786">
    <property type="entry name" value="HGSNAT_cat"/>
    <property type="match status" value="1"/>
</dbReference>
<gene>
    <name evidence="3" type="ORF">E2N92_02020</name>
</gene>
<sequence>MRRPHRTPYPELVTGAFSTHSAGRRFLEIDLLRGVAILMMVLFHFLFDLSFFGIADVEVHTGFWKLFALATASLFIALAGISLPISYARRRDRLSGKALWADYAHRGGKIFLYGLLVTLATWLFLGDGFVVFGILHLIGFAIIVAPFFLRFGRWNLPIGAAFILAAVPLSGINGPYWLLWLGVHPASFYSVDYVPVIPWLGVALIGMGFGFWLYPEGKRRFCFPEMNGWCAGLLSLFGRNSLFIYLVHQPVILGLLMALGLVS</sequence>
<evidence type="ECO:0000313" key="4">
    <source>
        <dbReference type="Proteomes" id="UP000826709"/>
    </source>
</evidence>
<name>A0A8G0ZYS2_9EURY</name>
<reference evidence="3" key="2">
    <citation type="submission" date="2019-03" db="EMBL/GenBank/DDBJ databases">
        <authorList>
            <person name="Chen S.-C."/>
            <person name="Wu S.-Y."/>
            <person name="Lai M.-C."/>
        </authorList>
    </citation>
    <scope>NUCLEOTIDE SEQUENCE</scope>
    <source>
        <strain evidence="3">ML15</strain>
    </source>
</reference>
<evidence type="ECO:0000256" key="1">
    <source>
        <dbReference type="SAM" id="Phobius"/>
    </source>
</evidence>
<feature type="transmembrane region" description="Helical" evidence="1">
    <location>
        <begin position="66"/>
        <end position="87"/>
    </location>
</feature>
<feature type="transmembrane region" description="Helical" evidence="1">
    <location>
        <begin position="242"/>
        <end position="262"/>
    </location>
</feature>
<organism evidence="3 4">
    <name type="scientific">Methanofollis formosanus</name>
    <dbReference type="NCBI Taxonomy" id="299308"/>
    <lineage>
        <taxon>Archaea</taxon>
        <taxon>Methanobacteriati</taxon>
        <taxon>Methanobacteriota</taxon>
        <taxon>Stenosarchaea group</taxon>
        <taxon>Methanomicrobia</taxon>
        <taxon>Methanomicrobiales</taxon>
        <taxon>Methanomicrobiaceae</taxon>
        <taxon>Methanofollis</taxon>
    </lineage>
</organism>